<dbReference type="AlphaFoldDB" id="A0A074ZPY1"/>
<dbReference type="OrthoDB" id="6229630at2759"/>
<evidence type="ECO:0000256" key="4">
    <source>
        <dbReference type="ARBA" id="ARBA00022775"/>
    </source>
</evidence>
<proteinExistence type="inferred from homology"/>
<dbReference type="Proteomes" id="UP000054324">
    <property type="component" value="Unassembled WGS sequence"/>
</dbReference>
<feature type="coiled-coil region" evidence="6">
    <location>
        <begin position="24"/>
        <end position="62"/>
    </location>
</feature>
<dbReference type="GO" id="GO:0043195">
    <property type="term" value="C:terminal bouton"/>
    <property type="evidence" value="ECO:0007669"/>
    <property type="project" value="TreeGrafter"/>
</dbReference>
<feature type="compositionally biased region" description="Low complexity" evidence="7">
    <location>
        <begin position="87"/>
        <end position="100"/>
    </location>
</feature>
<dbReference type="RefSeq" id="XP_009170899.1">
    <property type="nucleotide sequence ID" value="XM_009172635.1"/>
</dbReference>
<evidence type="ECO:0000313" key="8">
    <source>
        <dbReference type="EMBL" id="KER25385.1"/>
    </source>
</evidence>
<name>A0A074ZPY1_OPIVI</name>
<dbReference type="PANTHER" id="PTHR16705:SF4">
    <property type="entry name" value="COMPLEXIN"/>
    <property type="match status" value="1"/>
</dbReference>
<evidence type="ECO:0000256" key="2">
    <source>
        <dbReference type="ARBA" id="ARBA00022448"/>
    </source>
</evidence>
<dbReference type="GO" id="GO:0031201">
    <property type="term" value="C:SNARE complex"/>
    <property type="evidence" value="ECO:0007669"/>
    <property type="project" value="TreeGrafter"/>
</dbReference>
<dbReference type="PANTHER" id="PTHR16705">
    <property type="entry name" value="COMPLEXIN"/>
    <property type="match status" value="1"/>
</dbReference>
<dbReference type="SUPFAM" id="SSF58038">
    <property type="entry name" value="SNARE fusion complex"/>
    <property type="match status" value="1"/>
</dbReference>
<dbReference type="EMBL" id="KL596779">
    <property type="protein sequence ID" value="KER25385.1"/>
    <property type="molecule type" value="Genomic_DNA"/>
</dbReference>
<dbReference type="KEGG" id="ovi:T265_07184"/>
<evidence type="ECO:0000256" key="1">
    <source>
        <dbReference type="ARBA" id="ARBA00005396"/>
    </source>
</evidence>
<keyword evidence="4" id="KW-0532">Neurotransmitter transport</keyword>
<evidence type="ECO:0000256" key="6">
    <source>
        <dbReference type="SAM" id="Coils"/>
    </source>
</evidence>
<dbReference type="GO" id="GO:0019905">
    <property type="term" value="F:syntaxin binding"/>
    <property type="evidence" value="ECO:0007669"/>
    <property type="project" value="InterPro"/>
</dbReference>
<keyword evidence="9" id="KW-1185">Reference proteome</keyword>
<feature type="region of interest" description="Disordered" evidence="7">
    <location>
        <begin position="80"/>
        <end position="115"/>
    </location>
</feature>
<comment type="function">
    <text evidence="5">Positively regulates a late step in synaptic vesicle exocytosis.</text>
</comment>
<organism evidence="8 9">
    <name type="scientific">Opisthorchis viverrini</name>
    <name type="common">Southeast Asian liver fluke</name>
    <dbReference type="NCBI Taxonomy" id="6198"/>
    <lineage>
        <taxon>Eukaryota</taxon>
        <taxon>Metazoa</taxon>
        <taxon>Spiralia</taxon>
        <taxon>Lophotrochozoa</taxon>
        <taxon>Platyhelminthes</taxon>
        <taxon>Trematoda</taxon>
        <taxon>Digenea</taxon>
        <taxon>Opisthorchiida</taxon>
        <taxon>Opisthorchiata</taxon>
        <taxon>Opisthorchiidae</taxon>
        <taxon>Opisthorchis</taxon>
    </lineage>
</organism>
<dbReference type="Pfam" id="PF05835">
    <property type="entry name" value="Synaphin"/>
    <property type="match status" value="1"/>
</dbReference>
<evidence type="ECO:0000256" key="3">
    <source>
        <dbReference type="ARBA" id="ARBA00022483"/>
    </source>
</evidence>
<dbReference type="InterPro" id="IPR008849">
    <property type="entry name" value="Synaphin"/>
</dbReference>
<evidence type="ECO:0000313" key="9">
    <source>
        <dbReference type="Proteomes" id="UP000054324"/>
    </source>
</evidence>
<dbReference type="Gene3D" id="1.20.5.580">
    <property type="entry name" value="Single Helix bin"/>
    <property type="match status" value="1"/>
</dbReference>
<evidence type="ECO:0000256" key="7">
    <source>
        <dbReference type="SAM" id="MobiDB-lite"/>
    </source>
</evidence>
<keyword evidence="2" id="KW-0813">Transport</keyword>
<sequence length="143" mass="16029">MANYIAKSLVSKPLDAVKNVTKDVTTKQACEEELEAQLAAAEEKRREKFENMEEEREVLRQTIRDKYGIKKKDFLDVADISTRRRSSASSQRPSDASLSAPKRTPNEDSLPVNLPPILRDAANKAAALPQKIISEANEKCELM</sequence>
<reference evidence="8 9" key="1">
    <citation type="submission" date="2013-11" db="EMBL/GenBank/DDBJ databases">
        <title>Opisthorchis viverrini - life in the bile duct.</title>
        <authorList>
            <person name="Young N.D."/>
            <person name="Nagarajan N."/>
            <person name="Lin S.J."/>
            <person name="Korhonen P.K."/>
            <person name="Jex A.R."/>
            <person name="Hall R.S."/>
            <person name="Safavi-Hemami H."/>
            <person name="Kaewkong W."/>
            <person name="Bertrand D."/>
            <person name="Gao S."/>
            <person name="Seet Q."/>
            <person name="Wongkham S."/>
            <person name="Teh B.T."/>
            <person name="Wongkham C."/>
            <person name="Intapan P.M."/>
            <person name="Maleewong W."/>
            <person name="Yang X."/>
            <person name="Hu M."/>
            <person name="Wang Z."/>
            <person name="Hofmann A."/>
            <person name="Sternberg P.W."/>
            <person name="Tan P."/>
            <person name="Wang J."/>
            <person name="Gasser R.B."/>
        </authorList>
    </citation>
    <scope>NUCLEOTIDE SEQUENCE [LARGE SCALE GENOMIC DNA]</scope>
</reference>
<dbReference type="GeneID" id="20321363"/>
<keyword evidence="6" id="KW-0175">Coiled coil</keyword>
<dbReference type="CTD" id="20321363"/>
<dbReference type="GO" id="GO:0046928">
    <property type="term" value="P:regulation of neurotransmitter secretion"/>
    <property type="evidence" value="ECO:0007669"/>
    <property type="project" value="TreeGrafter"/>
</dbReference>
<accession>A0A074ZPY1</accession>
<gene>
    <name evidence="8" type="ORF">T265_07184</name>
</gene>
<comment type="similarity">
    <text evidence="1">Belongs to the complexin/synaphin family.</text>
</comment>
<dbReference type="GO" id="GO:0016079">
    <property type="term" value="P:synaptic vesicle exocytosis"/>
    <property type="evidence" value="ECO:0007669"/>
    <property type="project" value="TreeGrafter"/>
</dbReference>
<evidence type="ECO:0008006" key="10">
    <source>
        <dbReference type="Google" id="ProtNLM"/>
    </source>
</evidence>
<keyword evidence="3" id="KW-0268">Exocytosis</keyword>
<dbReference type="CDD" id="cd22808">
    <property type="entry name" value="Complexin_NTD_CPLX_I_II"/>
    <property type="match status" value="1"/>
</dbReference>
<protein>
    <recommendedName>
        <fullName evidence="10">Complexin</fullName>
    </recommendedName>
</protein>
<evidence type="ECO:0000256" key="5">
    <source>
        <dbReference type="ARBA" id="ARBA00037297"/>
    </source>
</evidence>